<dbReference type="Gene3D" id="3.30.559.10">
    <property type="entry name" value="Chloramphenicol acetyltransferase-like domain"/>
    <property type="match status" value="1"/>
</dbReference>
<organism evidence="1 2">
    <name type="scientific">Mycena sanguinolenta</name>
    <dbReference type="NCBI Taxonomy" id="230812"/>
    <lineage>
        <taxon>Eukaryota</taxon>
        <taxon>Fungi</taxon>
        <taxon>Dikarya</taxon>
        <taxon>Basidiomycota</taxon>
        <taxon>Agaricomycotina</taxon>
        <taxon>Agaricomycetes</taxon>
        <taxon>Agaricomycetidae</taxon>
        <taxon>Agaricales</taxon>
        <taxon>Marasmiineae</taxon>
        <taxon>Mycenaceae</taxon>
        <taxon>Mycena</taxon>
    </lineage>
</organism>
<accession>A0A8H6YY34</accession>
<dbReference type="Proteomes" id="UP000623467">
    <property type="component" value="Unassembled WGS sequence"/>
</dbReference>
<dbReference type="InterPro" id="IPR023213">
    <property type="entry name" value="CAT-like_dom_sf"/>
</dbReference>
<dbReference type="AlphaFoldDB" id="A0A8H6YY34"/>
<gene>
    <name evidence="1" type="ORF">MSAN_00941200</name>
</gene>
<evidence type="ECO:0000313" key="2">
    <source>
        <dbReference type="Proteomes" id="UP000623467"/>
    </source>
</evidence>
<keyword evidence="1" id="KW-0808">Transferase</keyword>
<evidence type="ECO:0000313" key="1">
    <source>
        <dbReference type="EMBL" id="KAF7366829.1"/>
    </source>
</evidence>
<reference evidence="1" key="1">
    <citation type="submission" date="2020-05" db="EMBL/GenBank/DDBJ databases">
        <title>Mycena genomes resolve the evolution of fungal bioluminescence.</title>
        <authorList>
            <person name="Tsai I.J."/>
        </authorList>
    </citation>
    <scope>NUCLEOTIDE SEQUENCE</scope>
    <source>
        <strain evidence="1">160909Yilan</strain>
    </source>
</reference>
<name>A0A8H6YY34_9AGAR</name>
<keyword evidence="2" id="KW-1185">Reference proteome</keyword>
<dbReference type="OrthoDB" id="671439at2759"/>
<dbReference type="EMBL" id="JACAZH010000006">
    <property type="protein sequence ID" value="KAF7366829.1"/>
    <property type="molecule type" value="Genomic_DNA"/>
</dbReference>
<comment type="caution">
    <text evidence="1">The sequence shown here is derived from an EMBL/GenBank/DDBJ whole genome shotgun (WGS) entry which is preliminary data.</text>
</comment>
<protein>
    <submittedName>
        <fullName evidence="1">Trichothecene 3-o-acetyltransferase</fullName>
    </submittedName>
</protein>
<proteinExistence type="predicted"/>
<sequence>MRKRVGKPISSRYIGCSVAVPHSDEVTVGQALGPRAQALPLLARTVRGATNQVTPEYIDGQMKWAAGAPDLWYNELNLPWFFARDCMSFSWQDMKPYTSHDFGFGLPLGFRWPQVNSESCLLLPSRATVKGKGPDEGLEVTLGMEESCFPRLEKDEELLTFCEQRGLGS</sequence>
<dbReference type="GO" id="GO:0016740">
    <property type="term" value="F:transferase activity"/>
    <property type="evidence" value="ECO:0007669"/>
    <property type="project" value="UniProtKB-KW"/>
</dbReference>